<evidence type="ECO:0000313" key="1">
    <source>
        <dbReference type="EMBL" id="MCD7462278.1"/>
    </source>
</evidence>
<sequence>MDRDKDRIHLDLDSVQVPFAAFHFDRESLQPACCLLNEPSLPGPAPIFNLEVKFSRCNYSIPLEQFQASFPNLIDQLLLLEERAGYKIRIEDDDDIIISRKLATIGLWCIQWNATDRPSIKVVTQMLEGDGSKPNCSTSAARNTDAHSLQELSIYEVKELPVFPAYIEHSLKSYRKWQLIESLNRADGEIDFLLVVHEEGEESPVDGYQWVWVNSRVPDRSLTRLGGWSRAGGEYRFGSGLGSWIGASVVYE</sequence>
<accession>A0ABS8STN7</accession>
<comment type="caution">
    <text evidence="1">The sequence shown here is derived from an EMBL/GenBank/DDBJ whole genome shotgun (WGS) entry which is preliminary data.</text>
</comment>
<reference evidence="1 2" key="1">
    <citation type="journal article" date="2021" name="BMC Genomics">
        <title>Datura genome reveals duplications of psychoactive alkaloid biosynthetic genes and high mutation rate following tissue culture.</title>
        <authorList>
            <person name="Rajewski A."/>
            <person name="Carter-House D."/>
            <person name="Stajich J."/>
            <person name="Litt A."/>
        </authorList>
    </citation>
    <scope>NUCLEOTIDE SEQUENCE [LARGE SCALE GENOMIC DNA]</scope>
    <source>
        <strain evidence="1">AR-01</strain>
    </source>
</reference>
<dbReference type="EMBL" id="JACEIK010000791">
    <property type="protein sequence ID" value="MCD7462278.1"/>
    <property type="molecule type" value="Genomic_DNA"/>
</dbReference>
<keyword evidence="2" id="KW-1185">Reference proteome</keyword>
<evidence type="ECO:0000313" key="2">
    <source>
        <dbReference type="Proteomes" id="UP000823775"/>
    </source>
</evidence>
<proteinExistence type="predicted"/>
<gene>
    <name evidence="1" type="ORF">HAX54_048167</name>
</gene>
<name>A0ABS8STN7_DATST</name>
<organism evidence="1 2">
    <name type="scientific">Datura stramonium</name>
    <name type="common">Jimsonweed</name>
    <name type="synonym">Common thornapple</name>
    <dbReference type="NCBI Taxonomy" id="4076"/>
    <lineage>
        <taxon>Eukaryota</taxon>
        <taxon>Viridiplantae</taxon>
        <taxon>Streptophyta</taxon>
        <taxon>Embryophyta</taxon>
        <taxon>Tracheophyta</taxon>
        <taxon>Spermatophyta</taxon>
        <taxon>Magnoliopsida</taxon>
        <taxon>eudicotyledons</taxon>
        <taxon>Gunneridae</taxon>
        <taxon>Pentapetalae</taxon>
        <taxon>asterids</taxon>
        <taxon>lamiids</taxon>
        <taxon>Solanales</taxon>
        <taxon>Solanaceae</taxon>
        <taxon>Solanoideae</taxon>
        <taxon>Datureae</taxon>
        <taxon>Datura</taxon>
    </lineage>
</organism>
<protein>
    <submittedName>
        <fullName evidence="1">Uncharacterized protein</fullName>
    </submittedName>
</protein>
<dbReference type="Proteomes" id="UP000823775">
    <property type="component" value="Unassembled WGS sequence"/>
</dbReference>